<organism evidence="4">
    <name type="scientific">Phytobacter massiliensis</name>
    <dbReference type="NCBI Taxonomy" id="1485952"/>
    <lineage>
        <taxon>Bacteria</taxon>
        <taxon>Pseudomonadati</taxon>
        <taxon>Pseudomonadota</taxon>
        <taxon>Gammaproteobacteria</taxon>
        <taxon>Enterobacterales</taxon>
        <taxon>Enterobacteriaceae</taxon>
        <taxon>Phytobacter</taxon>
    </lineage>
</organism>
<evidence type="ECO:0000313" key="4">
    <source>
        <dbReference type="EMBL" id="VYU73100.1"/>
    </source>
</evidence>
<keyword evidence="3" id="KW-0175">Coiled coil</keyword>
<dbReference type="NCBIfam" id="NF007598">
    <property type="entry name" value="PRK10244.1"/>
    <property type="match status" value="1"/>
</dbReference>
<evidence type="ECO:0000256" key="3">
    <source>
        <dbReference type="ARBA" id="ARBA00023054"/>
    </source>
</evidence>
<name>A0A6N3HA78_9ENTR</name>
<dbReference type="InterPro" id="IPR019732">
    <property type="entry name" value="SigmaS_Anti-adapt_IraP"/>
</dbReference>
<evidence type="ECO:0000256" key="1">
    <source>
        <dbReference type="ARBA" id="ARBA00022490"/>
    </source>
</evidence>
<dbReference type="GO" id="GO:0005737">
    <property type="term" value="C:cytoplasm"/>
    <property type="evidence" value="ECO:0007669"/>
    <property type="project" value="InterPro"/>
</dbReference>
<dbReference type="RefSeq" id="WP_044172932.1">
    <property type="nucleotide sequence ID" value="NZ_CABKSF010000001.1"/>
</dbReference>
<dbReference type="AlphaFoldDB" id="A0A6N3HA78"/>
<protein>
    <submittedName>
        <fullName evidence="4">Anti-RssB factor</fullName>
    </submittedName>
</protein>
<proteinExistence type="predicted"/>
<dbReference type="OrthoDB" id="6540326at2"/>
<reference evidence="4" key="1">
    <citation type="submission" date="2019-11" db="EMBL/GenBank/DDBJ databases">
        <authorList>
            <person name="Feng L."/>
        </authorList>
    </citation>
    <scope>NUCLEOTIDE SEQUENCE</scope>
    <source>
        <strain evidence="4">EMassiliensisLFYP7</strain>
    </source>
</reference>
<gene>
    <name evidence="4" type="ORF">EMLFYP7_03720</name>
</gene>
<sequence>MKNVIISMVAKISKMDAEAKQLTARVEAQSLLLSALILTLGKNGGVHEIVENVKKAINTAIDSADSPLKSDAEMLLSEFTDLLSVTQLLDEAEGEIDYSSLNMLLSGNDTKDVH</sequence>
<keyword evidence="1" id="KW-0963">Cytoplasm</keyword>
<dbReference type="Pfam" id="PF10796">
    <property type="entry name" value="Anti-adapt_IraP"/>
    <property type="match status" value="1"/>
</dbReference>
<keyword evidence="2" id="KW-0346">Stress response</keyword>
<accession>A0A6N3HA78</accession>
<dbReference type="EMBL" id="CACRTZ010000037">
    <property type="protein sequence ID" value="VYU73100.1"/>
    <property type="molecule type" value="Genomic_DNA"/>
</dbReference>
<evidence type="ECO:0000256" key="2">
    <source>
        <dbReference type="ARBA" id="ARBA00023016"/>
    </source>
</evidence>